<dbReference type="InterPro" id="IPR001382">
    <property type="entry name" value="Glyco_hydro_47"/>
</dbReference>
<name>A0A0C3CXW0_9AGAM</name>
<evidence type="ECO:0000256" key="7">
    <source>
        <dbReference type="ARBA" id="ARBA00023157"/>
    </source>
</evidence>
<comment type="catalytic activity">
    <reaction evidence="9">
        <text>N(4)-(alpha-D-Man-(1-&gt;2)-alpha-D-Man-(1-&gt;2)-alpha-D-Man-(1-&gt;3)-[alpha-D-Man-(1-&gt;2)-alpha-D-Man-(1-&gt;3)-[alpha-D-Man-(1-&gt;2)-alpha-D-Man-(1-&gt;6)]-alpha-D-Man-(1-&gt;6)]-beta-D-Man-(1-&gt;4)-beta-D-GlcNAc-(1-&gt;4)-beta-D-GlcNAc)-L-asparaginyl-[protein] (N-glucan mannose isomer 9A1,2,3B1,2,3) + 4 H2O = N(4)-(alpha-D-Man-(1-&gt;3)-[alpha-D-Man-(1-&gt;3)-[alpha-D-Man-(1-&gt;6)]-alpha-D-Man-(1-&gt;6)]-beta-D-Man-(1-&gt;4)-beta-D-GlcNAc-(1-&gt;4)-beta-D-GlcNAc)-L-asparaginyl-[protein] (N-glucan mannose isomer 5A1,2) + 4 beta-D-mannose</text>
        <dbReference type="Rhea" id="RHEA:56008"/>
        <dbReference type="Rhea" id="RHEA-COMP:14356"/>
        <dbReference type="Rhea" id="RHEA-COMP:14367"/>
        <dbReference type="ChEBI" id="CHEBI:15377"/>
        <dbReference type="ChEBI" id="CHEBI:28563"/>
        <dbReference type="ChEBI" id="CHEBI:59087"/>
        <dbReference type="ChEBI" id="CHEBI:139493"/>
        <dbReference type="EC" id="3.2.1.113"/>
    </reaction>
</comment>
<dbReference type="GO" id="GO:0016020">
    <property type="term" value="C:membrane"/>
    <property type="evidence" value="ECO:0007669"/>
    <property type="project" value="InterPro"/>
</dbReference>
<evidence type="ECO:0000256" key="9">
    <source>
        <dbReference type="ARBA" id="ARBA00048605"/>
    </source>
</evidence>
<dbReference type="Pfam" id="PF01532">
    <property type="entry name" value="Glyco_hydro_47"/>
    <property type="match status" value="1"/>
</dbReference>
<dbReference type="SUPFAM" id="SSF48225">
    <property type="entry name" value="Seven-hairpin glycosidases"/>
    <property type="match status" value="1"/>
</dbReference>
<dbReference type="GO" id="GO:0005509">
    <property type="term" value="F:calcium ion binding"/>
    <property type="evidence" value="ECO:0007669"/>
    <property type="project" value="InterPro"/>
</dbReference>
<evidence type="ECO:0000256" key="12">
    <source>
        <dbReference type="PIRSR" id="PIRSR601382-3"/>
    </source>
</evidence>
<dbReference type="GO" id="GO:0005975">
    <property type="term" value="P:carbohydrate metabolic process"/>
    <property type="evidence" value="ECO:0007669"/>
    <property type="project" value="InterPro"/>
</dbReference>
<feature type="binding site" evidence="11">
    <location>
        <position position="575"/>
    </location>
    <ligand>
        <name>Ca(2+)</name>
        <dbReference type="ChEBI" id="CHEBI:29108"/>
    </ligand>
</feature>
<keyword evidence="6 11" id="KW-0106">Calcium</keyword>
<evidence type="ECO:0000256" key="6">
    <source>
        <dbReference type="ARBA" id="ARBA00022837"/>
    </source>
</evidence>
<dbReference type="PANTHER" id="PTHR11742:SF55">
    <property type="entry name" value="ENDOPLASMIC RETICULUM MANNOSYL-OLIGOSACCHARIDE 1,2-ALPHA-MANNOSIDASE"/>
    <property type="match status" value="1"/>
</dbReference>
<evidence type="ECO:0000256" key="10">
    <source>
        <dbReference type="PIRSR" id="PIRSR601382-1"/>
    </source>
</evidence>
<feature type="transmembrane region" description="Helical" evidence="15">
    <location>
        <begin position="12"/>
        <end position="29"/>
    </location>
</feature>
<dbReference type="InterPro" id="IPR036026">
    <property type="entry name" value="Seven-hairpin_glycosidases"/>
</dbReference>
<accession>A0A0C3CXW0</accession>
<evidence type="ECO:0000256" key="4">
    <source>
        <dbReference type="ARBA" id="ARBA00022723"/>
    </source>
</evidence>
<protein>
    <recommendedName>
        <fullName evidence="13">alpha-1,2-Mannosidase</fullName>
        <ecNumber evidence="13">3.2.1.-</ecNumber>
    </recommendedName>
</protein>
<dbReference type="Gene3D" id="1.50.10.10">
    <property type="match status" value="1"/>
</dbReference>
<evidence type="ECO:0000256" key="8">
    <source>
        <dbReference type="ARBA" id="ARBA00047669"/>
    </source>
</evidence>
<dbReference type="GO" id="GO:0005783">
    <property type="term" value="C:endoplasmic reticulum"/>
    <property type="evidence" value="ECO:0007669"/>
    <property type="project" value="TreeGrafter"/>
</dbReference>
<feature type="active site" description="Proton donor" evidence="10">
    <location>
        <position position="140"/>
    </location>
</feature>
<keyword evidence="7 12" id="KW-1015">Disulfide bond</keyword>
<dbReference type="OrthoDB" id="8118055at2759"/>
<dbReference type="EC" id="3.2.1.-" evidence="13"/>
<comment type="similarity">
    <text evidence="3 13">Belongs to the glycosyl hydrolase 47 family.</text>
</comment>
<keyword evidence="17" id="KW-1185">Reference proteome</keyword>
<evidence type="ECO:0000256" key="13">
    <source>
        <dbReference type="RuleBase" id="RU361193"/>
    </source>
</evidence>
<evidence type="ECO:0000256" key="11">
    <source>
        <dbReference type="PIRSR" id="PIRSR601382-2"/>
    </source>
</evidence>
<evidence type="ECO:0000256" key="3">
    <source>
        <dbReference type="ARBA" id="ARBA00007658"/>
    </source>
</evidence>
<reference evidence="16 17" key="1">
    <citation type="submission" date="2014-04" db="EMBL/GenBank/DDBJ databases">
        <authorList>
            <consortium name="DOE Joint Genome Institute"/>
            <person name="Kuo A."/>
            <person name="Kohler A."/>
            <person name="Nagy L.G."/>
            <person name="Floudas D."/>
            <person name="Copeland A."/>
            <person name="Barry K.W."/>
            <person name="Cichocki N."/>
            <person name="Veneault-Fourrey C."/>
            <person name="LaButti K."/>
            <person name="Lindquist E.A."/>
            <person name="Lipzen A."/>
            <person name="Lundell T."/>
            <person name="Morin E."/>
            <person name="Murat C."/>
            <person name="Sun H."/>
            <person name="Tunlid A."/>
            <person name="Henrissat B."/>
            <person name="Grigoriev I.V."/>
            <person name="Hibbett D.S."/>
            <person name="Martin F."/>
            <person name="Nordberg H.P."/>
            <person name="Cantor M.N."/>
            <person name="Hua S.X."/>
        </authorList>
    </citation>
    <scope>NUCLEOTIDE SEQUENCE [LARGE SCALE GENOMIC DNA]</scope>
    <source>
        <strain evidence="16 17">Foug A</strain>
    </source>
</reference>
<feature type="active site" evidence="10">
    <location>
        <position position="270"/>
    </location>
</feature>
<keyword evidence="13" id="KW-0326">Glycosidase</keyword>
<keyword evidence="15" id="KW-0812">Transmembrane</keyword>
<keyword evidence="15" id="KW-0472">Membrane</keyword>
<dbReference type="STRING" id="1036808.A0A0C3CXW0"/>
<dbReference type="HOGENOM" id="CLU_003818_0_2_1"/>
<evidence type="ECO:0000256" key="1">
    <source>
        <dbReference type="ARBA" id="ARBA00001913"/>
    </source>
</evidence>
<dbReference type="Proteomes" id="UP000053989">
    <property type="component" value="Unassembled WGS sequence"/>
</dbReference>
<comment type="pathway">
    <text evidence="2">Protein modification; protein glycosylation.</text>
</comment>
<dbReference type="PRINTS" id="PR00747">
    <property type="entry name" value="GLYHDRLASE47"/>
</dbReference>
<dbReference type="InterPro" id="IPR050749">
    <property type="entry name" value="Glycosyl_Hydrolase_47"/>
</dbReference>
<keyword evidence="15" id="KW-1133">Transmembrane helix</keyword>
<evidence type="ECO:0000256" key="15">
    <source>
        <dbReference type="SAM" id="Phobius"/>
    </source>
</evidence>
<feature type="active site" evidence="10">
    <location>
        <position position="489"/>
    </location>
</feature>
<sequence length="597" mass="67472">MLFHRRGVSIRHLAFAVTFSLALSTIYYTQLYGVPGFVTEEELIFWPSETPQTWARRATQVKEAFLHAYHGYERYASPHDELRPISNSPSDSFNGWGVSAVDALDTMLLMGLTEEYERTLPVIMNTNFSLPSNTRVSFFETVIRHLGGLLSAYALTNDTRLRTKADELGTKLSPAFNTKSGFPAFAVNTYDGVGLGSPIGALAEIASFQLEYTYLGKITGKKEHVDRVATVNNILYNANVTLSGGMFPTRWDLSDGKPIDLHLSVGGASDSAHEYTLKQYLLTALTDKASLEMYIKATTYVISNLMFVSPQRKLVYVTDISTYGSDDTRVTHNFEHLACFFPGLLALGTKMLPLDDLQSAGIDMAELIKDLRPKDRSAYEALAEFSLADVHLWAAKAISQTCYITYADQPTGLGPEAVSMRAGGKYGVTRWIDALRDWNRRGRPGSPPGVGDIRPWSEDPKITDSRERDRAAIRRDYGVRNIAYCLRPEAIESFYILWRVTGDEKWRHRGWHVFQALEREAKTQSGYACVDRIHTKRPILLDSMPSYFFAETLKYLYLLFLDEDMLPLDRWVFNTEAHALPVFEWTGEEKATYRITY</sequence>
<organism evidence="16 17">
    <name type="scientific">Scleroderma citrinum Foug A</name>
    <dbReference type="NCBI Taxonomy" id="1036808"/>
    <lineage>
        <taxon>Eukaryota</taxon>
        <taxon>Fungi</taxon>
        <taxon>Dikarya</taxon>
        <taxon>Basidiomycota</taxon>
        <taxon>Agaricomycotina</taxon>
        <taxon>Agaricomycetes</taxon>
        <taxon>Agaricomycetidae</taxon>
        <taxon>Boletales</taxon>
        <taxon>Sclerodermatineae</taxon>
        <taxon>Sclerodermataceae</taxon>
        <taxon>Scleroderma</taxon>
    </lineage>
</organism>
<dbReference type="PANTHER" id="PTHR11742">
    <property type="entry name" value="MANNOSYL-OLIGOSACCHARIDE ALPHA-1,2-MANNOSIDASE-RELATED"/>
    <property type="match status" value="1"/>
</dbReference>
<feature type="region of interest" description="Disordered" evidence="14">
    <location>
        <begin position="439"/>
        <end position="465"/>
    </location>
</feature>
<comment type="cofactor">
    <cofactor evidence="1 11">
        <name>Ca(2+)</name>
        <dbReference type="ChEBI" id="CHEBI:29108"/>
    </cofactor>
</comment>
<feature type="disulfide bond" evidence="12">
    <location>
        <begin position="339"/>
        <end position="402"/>
    </location>
</feature>
<evidence type="ECO:0000313" key="16">
    <source>
        <dbReference type="EMBL" id="KIM53405.1"/>
    </source>
</evidence>
<evidence type="ECO:0000313" key="17">
    <source>
        <dbReference type="Proteomes" id="UP000053989"/>
    </source>
</evidence>
<dbReference type="EMBL" id="KN822181">
    <property type="protein sequence ID" value="KIM53405.1"/>
    <property type="molecule type" value="Genomic_DNA"/>
</dbReference>
<feature type="compositionally biased region" description="Basic and acidic residues" evidence="14">
    <location>
        <begin position="455"/>
        <end position="465"/>
    </location>
</feature>
<dbReference type="InParanoid" id="A0A0C3CXW0"/>
<keyword evidence="5 13" id="KW-0378">Hydrolase</keyword>
<evidence type="ECO:0000256" key="5">
    <source>
        <dbReference type="ARBA" id="ARBA00022801"/>
    </source>
</evidence>
<keyword evidence="4 11" id="KW-0479">Metal-binding</keyword>
<feature type="active site" description="Proton donor" evidence="10">
    <location>
        <position position="416"/>
    </location>
</feature>
<dbReference type="GO" id="GO:0004571">
    <property type="term" value="F:mannosyl-oligosaccharide 1,2-alpha-mannosidase activity"/>
    <property type="evidence" value="ECO:0007669"/>
    <property type="project" value="UniProtKB-EC"/>
</dbReference>
<evidence type="ECO:0000256" key="2">
    <source>
        <dbReference type="ARBA" id="ARBA00004922"/>
    </source>
</evidence>
<dbReference type="AlphaFoldDB" id="A0A0C3CXW0"/>
<dbReference type="InterPro" id="IPR012341">
    <property type="entry name" value="6hp_glycosidase-like_sf"/>
</dbReference>
<comment type="catalytic activity">
    <reaction evidence="8">
        <text>N(4)-(alpha-D-Man-(1-&gt;2)-alpha-D-Man-(1-&gt;2)-alpha-D-Man-(1-&gt;3)-[alpha-D-Man-(1-&gt;3)-[alpha-D-Man-(1-&gt;2)-alpha-D-Man-(1-&gt;6)]-alpha-D-Man-(1-&gt;6)]-beta-D-Man-(1-&gt;4)-beta-D-GlcNAc-(1-&gt;4)-beta-D-GlcNAc)-L-asparaginyl-[protein] (N-glucan mannose isomer 8A1,2,3B1,3) + 3 H2O = N(4)-(alpha-D-Man-(1-&gt;3)-[alpha-D-Man-(1-&gt;3)-[alpha-D-Man-(1-&gt;6)]-alpha-D-Man-(1-&gt;6)]-beta-D-Man-(1-&gt;4)-beta-D-GlcNAc-(1-&gt;4)-beta-D-GlcNAc)-L-asparaginyl-[protein] (N-glucan mannose isomer 5A1,2) + 3 beta-D-mannose</text>
        <dbReference type="Rhea" id="RHEA:56028"/>
        <dbReference type="Rhea" id="RHEA-COMP:14358"/>
        <dbReference type="Rhea" id="RHEA-COMP:14367"/>
        <dbReference type="ChEBI" id="CHEBI:15377"/>
        <dbReference type="ChEBI" id="CHEBI:28563"/>
        <dbReference type="ChEBI" id="CHEBI:59087"/>
        <dbReference type="ChEBI" id="CHEBI:60628"/>
        <dbReference type="EC" id="3.2.1.113"/>
    </reaction>
</comment>
<evidence type="ECO:0000256" key="14">
    <source>
        <dbReference type="SAM" id="MobiDB-lite"/>
    </source>
</evidence>
<proteinExistence type="inferred from homology"/>
<reference evidence="17" key="2">
    <citation type="submission" date="2015-01" db="EMBL/GenBank/DDBJ databases">
        <title>Evolutionary Origins and Diversification of the Mycorrhizal Mutualists.</title>
        <authorList>
            <consortium name="DOE Joint Genome Institute"/>
            <consortium name="Mycorrhizal Genomics Consortium"/>
            <person name="Kohler A."/>
            <person name="Kuo A."/>
            <person name="Nagy L.G."/>
            <person name="Floudas D."/>
            <person name="Copeland A."/>
            <person name="Barry K.W."/>
            <person name="Cichocki N."/>
            <person name="Veneault-Fourrey C."/>
            <person name="LaButti K."/>
            <person name="Lindquist E.A."/>
            <person name="Lipzen A."/>
            <person name="Lundell T."/>
            <person name="Morin E."/>
            <person name="Murat C."/>
            <person name="Riley R."/>
            <person name="Ohm R."/>
            <person name="Sun H."/>
            <person name="Tunlid A."/>
            <person name="Henrissat B."/>
            <person name="Grigoriev I.V."/>
            <person name="Hibbett D.S."/>
            <person name="Martin F."/>
        </authorList>
    </citation>
    <scope>NUCLEOTIDE SEQUENCE [LARGE SCALE GENOMIC DNA]</scope>
    <source>
        <strain evidence="17">Foug A</strain>
    </source>
</reference>
<gene>
    <name evidence="16" type="ORF">SCLCIDRAFT_1222801</name>
</gene>
<dbReference type="GO" id="GO:0036503">
    <property type="term" value="P:ERAD pathway"/>
    <property type="evidence" value="ECO:0007669"/>
    <property type="project" value="UniProtKB-ARBA"/>
</dbReference>